<evidence type="ECO:0000313" key="1">
    <source>
        <dbReference type="EMBL" id="VDD94520.1"/>
    </source>
</evidence>
<name>A0A0N4VGH5_ENTVE</name>
<protein>
    <submittedName>
        <fullName evidence="3">TFR_dimer domain-containing protein</fullName>
    </submittedName>
</protein>
<sequence>METLAPENIKTHMETLAPQYFHSTYSVFRKAQDELAIDQNNCMANVATVVLIDQMRKALNLVGTDCLQRNDAVSGNEVAVACYSNA</sequence>
<dbReference type="AlphaFoldDB" id="A0A0N4VGH5"/>
<dbReference type="Proteomes" id="UP000274131">
    <property type="component" value="Unassembled WGS sequence"/>
</dbReference>
<reference evidence="3" key="1">
    <citation type="submission" date="2017-02" db="UniProtKB">
        <authorList>
            <consortium name="WormBaseParasite"/>
        </authorList>
    </citation>
    <scope>IDENTIFICATION</scope>
</reference>
<accession>A0A0N4VGH5</accession>
<proteinExistence type="predicted"/>
<evidence type="ECO:0000313" key="3">
    <source>
        <dbReference type="WBParaSite" id="EVEC_0000989701-mRNA-1"/>
    </source>
</evidence>
<reference evidence="1 2" key="2">
    <citation type="submission" date="2018-10" db="EMBL/GenBank/DDBJ databases">
        <authorList>
            <consortium name="Pathogen Informatics"/>
        </authorList>
    </citation>
    <scope>NUCLEOTIDE SEQUENCE [LARGE SCALE GENOMIC DNA]</scope>
</reference>
<dbReference type="EMBL" id="UXUI01009933">
    <property type="protein sequence ID" value="VDD94520.1"/>
    <property type="molecule type" value="Genomic_DNA"/>
</dbReference>
<dbReference type="WBParaSite" id="EVEC_0000989701-mRNA-1">
    <property type="protein sequence ID" value="EVEC_0000989701-mRNA-1"/>
    <property type="gene ID" value="EVEC_0000989701"/>
</dbReference>
<organism evidence="3">
    <name type="scientific">Enterobius vermicularis</name>
    <name type="common">Human pinworm</name>
    <dbReference type="NCBI Taxonomy" id="51028"/>
    <lineage>
        <taxon>Eukaryota</taxon>
        <taxon>Metazoa</taxon>
        <taxon>Ecdysozoa</taxon>
        <taxon>Nematoda</taxon>
        <taxon>Chromadorea</taxon>
        <taxon>Rhabditida</taxon>
        <taxon>Spirurina</taxon>
        <taxon>Oxyuridomorpha</taxon>
        <taxon>Oxyuroidea</taxon>
        <taxon>Oxyuridae</taxon>
        <taxon>Enterobius</taxon>
    </lineage>
</organism>
<keyword evidence="2" id="KW-1185">Reference proteome</keyword>
<evidence type="ECO:0000313" key="2">
    <source>
        <dbReference type="Proteomes" id="UP000274131"/>
    </source>
</evidence>
<gene>
    <name evidence="1" type="ORF">EVEC_LOCUS9271</name>
</gene>